<evidence type="ECO:0000256" key="3">
    <source>
        <dbReference type="SAM" id="MobiDB-lite"/>
    </source>
</evidence>
<evidence type="ECO:0000259" key="5">
    <source>
        <dbReference type="Pfam" id="PF03537"/>
    </source>
</evidence>
<dbReference type="AlphaFoldDB" id="A0AAN6M517"/>
<keyword evidence="4" id="KW-0732">Signal</keyword>
<gene>
    <name evidence="6" type="ORF">GRF29_19g1174617</name>
</gene>
<dbReference type="InterPro" id="IPR013785">
    <property type="entry name" value="Aldolase_TIM"/>
</dbReference>
<dbReference type="PANTHER" id="PTHR35273:SF2">
    <property type="entry name" value="ALPHA-GALACTOSIDASE"/>
    <property type="match status" value="1"/>
</dbReference>
<evidence type="ECO:0000256" key="1">
    <source>
        <dbReference type="ARBA" id="ARBA00001255"/>
    </source>
</evidence>
<dbReference type="EMBL" id="WVTA01000003">
    <property type="protein sequence ID" value="KAK3214739.1"/>
    <property type="molecule type" value="Genomic_DNA"/>
</dbReference>
<name>A0AAN6M517_9PLEO</name>
<evidence type="ECO:0000256" key="4">
    <source>
        <dbReference type="SAM" id="SignalP"/>
    </source>
</evidence>
<keyword evidence="7" id="KW-1185">Reference proteome</keyword>
<comment type="catalytic activity">
    <reaction evidence="1">
        <text>Hydrolysis of terminal, non-reducing alpha-D-galactose residues in alpha-D-galactosides, including galactose oligosaccharides, galactomannans and galactolipids.</text>
        <dbReference type="EC" id="3.2.1.22"/>
    </reaction>
</comment>
<dbReference type="InterPro" id="IPR017853">
    <property type="entry name" value="GH"/>
</dbReference>
<accession>A0AAN6M517</accession>
<dbReference type="Gene3D" id="3.20.20.70">
    <property type="entry name" value="Aldolase class I"/>
    <property type="match status" value="1"/>
</dbReference>
<dbReference type="EC" id="3.2.1.22" evidence="2"/>
<dbReference type="InterPro" id="IPR004352">
    <property type="entry name" value="GH114_TIM-barrel"/>
</dbReference>
<dbReference type="GO" id="GO:0004557">
    <property type="term" value="F:alpha-galactosidase activity"/>
    <property type="evidence" value="ECO:0007669"/>
    <property type="project" value="UniProtKB-EC"/>
</dbReference>
<dbReference type="PANTHER" id="PTHR35273">
    <property type="entry name" value="ALPHA-1,4 POLYGALACTOSAMINIDASE, PUTATIVE (AFU_ORTHOLOGUE AFUA_3G07890)-RELATED"/>
    <property type="match status" value="1"/>
</dbReference>
<dbReference type="Pfam" id="PF03537">
    <property type="entry name" value="Glyco_hydro_114"/>
    <property type="match status" value="1"/>
</dbReference>
<feature type="signal peptide" evidence="4">
    <location>
        <begin position="1"/>
        <end position="16"/>
    </location>
</feature>
<feature type="compositionally biased region" description="Polar residues" evidence="3">
    <location>
        <begin position="346"/>
        <end position="355"/>
    </location>
</feature>
<sequence length="377" mass="42519">MLRQLSFVAAVLGALANGLPTNDLPLSSSVVTSRISPSTRRAPTYWTPPMKSKIQFILTGIPDVDEDFIRPNTGIYEIDMFWTPAETITKMKALGQRTICYFSAATAETWRSDYKDFDKKDLGKELPDWPGEKYLDIRRDNVLKVIKKRIDLAAQKGCDAIEPDNVDVYSNDNGFKPDILPSDTITYLHKISEYARSKGMSVGIKNCIEILGNIFDDVDFAISEECVQYLNCTVYSNFTTAPRPDTIGKPVFEVEYVNYTYNGGWSDQGVALDPTKIRTKNVNFPNLTNEKLRRKLCNLDEPGVTLDNPYLKINTVIKTLDLDGFAMYCDGSVEKTNTKDVEGQNGPRSGDQQVGKNRRSWSRELMWRKMGGRPVDP</sequence>
<dbReference type="Proteomes" id="UP001280581">
    <property type="component" value="Unassembled WGS sequence"/>
</dbReference>
<proteinExistence type="predicted"/>
<organism evidence="6 7">
    <name type="scientific">Pseudopithomyces chartarum</name>
    <dbReference type="NCBI Taxonomy" id="1892770"/>
    <lineage>
        <taxon>Eukaryota</taxon>
        <taxon>Fungi</taxon>
        <taxon>Dikarya</taxon>
        <taxon>Ascomycota</taxon>
        <taxon>Pezizomycotina</taxon>
        <taxon>Dothideomycetes</taxon>
        <taxon>Pleosporomycetidae</taxon>
        <taxon>Pleosporales</taxon>
        <taxon>Massarineae</taxon>
        <taxon>Didymosphaeriaceae</taxon>
        <taxon>Pseudopithomyces</taxon>
    </lineage>
</organism>
<evidence type="ECO:0000313" key="7">
    <source>
        <dbReference type="Proteomes" id="UP001280581"/>
    </source>
</evidence>
<reference evidence="6 7" key="1">
    <citation type="submission" date="2021-02" db="EMBL/GenBank/DDBJ databases">
        <title>Genome assembly of Pseudopithomyces chartarum.</title>
        <authorList>
            <person name="Jauregui R."/>
            <person name="Singh J."/>
            <person name="Voisey C."/>
        </authorList>
    </citation>
    <scope>NUCLEOTIDE SEQUENCE [LARGE SCALE GENOMIC DNA]</scope>
    <source>
        <strain evidence="6 7">AGR01</strain>
    </source>
</reference>
<evidence type="ECO:0000256" key="2">
    <source>
        <dbReference type="ARBA" id="ARBA00012755"/>
    </source>
</evidence>
<evidence type="ECO:0000313" key="6">
    <source>
        <dbReference type="EMBL" id="KAK3214739.1"/>
    </source>
</evidence>
<feature type="domain" description="Glycoside-hydrolase family GH114 TIM-barrel" evidence="5">
    <location>
        <begin position="71"/>
        <end position="272"/>
    </location>
</feature>
<dbReference type="SUPFAM" id="SSF51445">
    <property type="entry name" value="(Trans)glycosidases"/>
    <property type="match status" value="1"/>
</dbReference>
<feature type="chain" id="PRO_5042908583" description="alpha-galactosidase" evidence="4">
    <location>
        <begin position="17"/>
        <end position="377"/>
    </location>
</feature>
<comment type="caution">
    <text evidence="6">The sequence shown here is derived from an EMBL/GenBank/DDBJ whole genome shotgun (WGS) entry which is preliminary data.</text>
</comment>
<protein>
    <recommendedName>
        <fullName evidence="2">alpha-galactosidase</fullName>
        <ecNumber evidence="2">3.2.1.22</ecNumber>
    </recommendedName>
</protein>
<feature type="region of interest" description="Disordered" evidence="3">
    <location>
        <begin position="336"/>
        <end position="377"/>
    </location>
</feature>